<dbReference type="Pfam" id="PF03527">
    <property type="entry name" value="RHS"/>
    <property type="match status" value="1"/>
</dbReference>
<dbReference type="PRINTS" id="PR00394">
    <property type="entry name" value="RHSPROTEIN"/>
</dbReference>
<dbReference type="PANTHER" id="PTHR32305">
    <property type="match status" value="1"/>
</dbReference>
<dbReference type="STRING" id="44933.SAMN05660971_04424"/>
<dbReference type="EMBL" id="FRCA01000024">
    <property type="protein sequence ID" value="SHM97095.1"/>
    <property type="molecule type" value="Genomic_DNA"/>
</dbReference>
<feature type="domain" description="RHS protein conserved region" evidence="1">
    <location>
        <begin position="111"/>
        <end position="143"/>
    </location>
</feature>
<dbReference type="RefSeq" id="WP_084542098.1">
    <property type="nucleotide sequence ID" value="NZ_CP094345.1"/>
</dbReference>
<dbReference type="InterPro" id="IPR022385">
    <property type="entry name" value="Rhs_assc_core"/>
</dbReference>
<dbReference type="Proteomes" id="UP000184123">
    <property type="component" value="Unassembled WGS sequence"/>
</dbReference>
<accession>A0A1M7N176</accession>
<dbReference type="AlphaFoldDB" id="A0A1M7N176"/>
<evidence type="ECO:0000313" key="3">
    <source>
        <dbReference type="Proteomes" id="UP000184123"/>
    </source>
</evidence>
<dbReference type="NCBIfam" id="TIGR03696">
    <property type="entry name" value="Rhs_assc_core"/>
    <property type="match status" value="1"/>
</dbReference>
<dbReference type="InterPro" id="IPR050708">
    <property type="entry name" value="T6SS_VgrG/RHS"/>
</dbReference>
<organism evidence="2 3">
    <name type="scientific">Halomonas cupida</name>
    <dbReference type="NCBI Taxonomy" id="44933"/>
    <lineage>
        <taxon>Bacteria</taxon>
        <taxon>Pseudomonadati</taxon>
        <taxon>Pseudomonadota</taxon>
        <taxon>Gammaproteobacteria</taxon>
        <taxon>Oceanospirillales</taxon>
        <taxon>Halomonadaceae</taxon>
        <taxon>Halomonas</taxon>
    </lineage>
</organism>
<dbReference type="PANTHER" id="PTHR32305:SF15">
    <property type="entry name" value="PROTEIN RHSA-RELATED"/>
    <property type="match status" value="1"/>
</dbReference>
<evidence type="ECO:0000259" key="1">
    <source>
        <dbReference type="Pfam" id="PF03527"/>
    </source>
</evidence>
<evidence type="ECO:0000313" key="2">
    <source>
        <dbReference type="EMBL" id="SHM97095.1"/>
    </source>
</evidence>
<protein>
    <submittedName>
        <fullName evidence="2">RHS repeat-associated core domain-containing protein</fullName>
    </submittedName>
</protein>
<dbReference type="OrthoDB" id="9815414at2"/>
<reference evidence="2 3" key="1">
    <citation type="submission" date="2016-11" db="EMBL/GenBank/DDBJ databases">
        <authorList>
            <person name="Jaros S."/>
            <person name="Januszkiewicz K."/>
            <person name="Wedrychowicz H."/>
        </authorList>
    </citation>
    <scope>NUCLEOTIDE SEQUENCE [LARGE SCALE GENOMIC DNA]</scope>
    <source>
        <strain evidence="2 3">DSM 4740</strain>
    </source>
</reference>
<dbReference type="Gene3D" id="2.180.10.10">
    <property type="entry name" value="RHS repeat-associated core"/>
    <property type="match status" value="1"/>
</dbReference>
<dbReference type="InterPro" id="IPR001826">
    <property type="entry name" value="RHS"/>
</dbReference>
<gene>
    <name evidence="2" type="ORF">SAMN05660971_04424</name>
</gene>
<name>A0A1M7N176_9GAMM</name>
<sequence>MSPELTVFTWDGDLLQSEESFQGKPPTAFPAEPLELARENPERRLSVPVAQRVHSLDTVAMVPQRRVSYLFEPGSFIPAAKLEAHYEAIPQATGSGTVLYSDYRLAEPQLYYFQTDHLGTPLEVTDTNGNLAWVGHYRAWGKLDKARDGNGNNAATDNPFRFQGQYHDEETGLHYNRFRYYDPQIGRFTTQDPIGLAGGENLYMYAPNPTGWVDPLGLAGSETLKPGPYATESIPARGPERNFTLDERQQINTIGYRDGCHTCGSIEPGTKSGDFIPDHQTPNALNEAGEPQRLYPHCRQCSLRQAGQVTQQKRRNGR</sequence>
<proteinExistence type="predicted"/>